<dbReference type="PANTHER" id="PTHR30349:SF81">
    <property type="entry name" value="TYROSINE RECOMBINASE XERC"/>
    <property type="match status" value="1"/>
</dbReference>
<evidence type="ECO:0000256" key="1">
    <source>
        <dbReference type="ARBA" id="ARBA00022908"/>
    </source>
</evidence>
<keyword evidence="2 4" id="KW-0238">DNA-binding</keyword>
<dbReference type="InterPro" id="IPR010998">
    <property type="entry name" value="Integrase_recombinase_N"/>
</dbReference>
<evidence type="ECO:0000256" key="3">
    <source>
        <dbReference type="ARBA" id="ARBA00023172"/>
    </source>
</evidence>
<dbReference type="OrthoDB" id="107900at2"/>
<dbReference type="SUPFAM" id="SSF56349">
    <property type="entry name" value="DNA breaking-rejoining enzymes"/>
    <property type="match status" value="1"/>
</dbReference>
<dbReference type="GO" id="GO:0003677">
    <property type="term" value="F:DNA binding"/>
    <property type="evidence" value="ECO:0007669"/>
    <property type="project" value="UniProtKB-UniRule"/>
</dbReference>
<sequence>MGRRGKLSDDEAQIIKKKITDDQAYEVFFKACYLRNLRPATIEYYKNEFKAAKKVINKQLVDWEQGDLEEFIFNSKQFLKVTSINTRLRALRSFYNYLIKYKFIQNNPMSNIKLLRDRQKVIETLSDRDIEKLIKVIRKKQSFVSFRDEVIMLVFLDTGVRLSELVGIEIQDVLENSIIIRNTKNSFERTVYLSELTVEQLRRYIKIRGLVDTKKLFINQDNGELKPHSIQTRFTKYGKDAEITKRVSPHTFRHTMARRMIVAGIDAFSLMAILGHQDIAITKKYVNLWGTDIERKHKQFGALKGLRL</sequence>
<accession>A0A084GIK7</accession>
<keyword evidence="3" id="KW-0233">DNA recombination</keyword>
<dbReference type="InterPro" id="IPR013762">
    <property type="entry name" value="Integrase-like_cat_sf"/>
</dbReference>
<protein>
    <submittedName>
        <fullName evidence="7">Integrase</fullName>
    </submittedName>
</protein>
<evidence type="ECO:0000313" key="7">
    <source>
        <dbReference type="EMBL" id="KEZ47169.1"/>
    </source>
</evidence>
<feature type="domain" description="Tyr recombinase" evidence="5">
    <location>
        <begin position="120"/>
        <end position="301"/>
    </location>
</feature>
<dbReference type="STRING" id="246786.GS18_0220165"/>
<dbReference type="Pfam" id="PF02899">
    <property type="entry name" value="Phage_int_SAM_1"/>
    <property type="match status" value="1"/>
</dbReference>
<dbReference type="InterPro" id="IPR050090">
    <property type="entry name" value="Tyrosine_recombinase_XerCD"/>
</dbReference>
<dbReference type="InterPro" id="IPR002104">
    <property type="entry name" value="Integrase_catalytic"/>
</dbReference>
<keyword evidence="1" id="KW-0229">DNA integration</keyword>
<dbReference type="InterPro" id="IPR044068">
    <property type="entry name" value="CB"/>
</dbReference>
<dbReference type="Gene3D" id="1.10.150.130">
    <property type="match status" value="1"/>
</dbReference>
<dbReference type="InterPro" id="IPR011010">
    <property type="entry name" value="DNA_brk_join_enz"/>
</dbReference>
<organism evidence="7 8">
    <name type="scientific">Metabacillus indicus</name>
    <name type="common">Bacillus indicus</name>
    <dbReference type="NCBI Taxonomy" id="246786"/>
    <lineage>
        <taxon>Bacteria</taxon>
        <taxon>Bacillati</taxon>
        <taxon>Bacillota</taxon>
        <taxon>Bacilli</taxon>
        <taxon>Bacillales</taxon>
        <taxon>Bacillaceae</taxon>
        <taxon>Metabacillus</taxon>
    </lineage>
</organism>
<reference evidence="7 8" key="1">
    <citation type="journal article" date="2005" name="Int. J. Syst. Evol. Microbiol.">
        <title>Bacillus cibi sp. nov., isolated from jeotgal, a traditional Korean fermented seafood.</title>
        <authorList>
            <person name="Yoon J.H."/>
            <person name="Lee C.H."/>
            <person name="Oh T.K."/>
        </authorList>
    </citation>
    <scope>NUCLEOTIDE SEQUENCE [LARGE SCALE GENOMIC DNA]</scope>
    <source>
        <strain evidence="7 8">DSM 16189</strain>
    </source>
</reference>
<evidence type="ECO:0000259" key="6">
    <source>
        <dbReference type="PROSITE" id="PS51900"/>
    </source>
</evidence>
<evidence type="ECO:0000259" key="5">
    <source>
        <dbReference type="PROSITE" id="PS51898"/>
    </source>
</evidence>
<comment type="caution">
    <text evidence="7">The sequence shown here is derived from an EMBL/GenBank/DDBJ whole genome shotgun (WGS) entry which is preliminary data.</text>
</comment>
<dbReference type="Gene3D" id="1.10.443.10">
    <property type="entry name" value="Intergrase catalytic core"/>
    <property type="match status" value="1"/>
</dbReference>
<keyword evidence="8" id="KW-1185">Reference proteome</keyword>
<dbReference type="Pfam" id="PF00589">
    <property type="entry name" value="Phage_integrase"/>
    <property type="match status" value="1"/>
</dbReference>
<dbReference type="PROSITE" id="PS51898">
    <property type="entry name" value="TYR_RECOMBINASE"/>
    <property type="match status" value="1"/>
</dbReference>
<dbReference type="PANTHER" id="PTHR30349">
    <property type="entry name" value="PHAGE INTEGRASE-RELATED"/>
    <property type="match status" value="1"/>
</dbReference>
<feature type="domain" description="Core-binding (CB)" evidence="6">
    <location>
        <begin position="19"/>
        <end position="99"/>
    </location>
</feature>
<dbReference type="AlphaFoldDB" id="A0A084GIK7"/>
<evidence type="ECO:0000256" key="2">
    <source>
        <dbReference type="ARBA" id="ARBA00023125"/>
    </source>
</evidence>
<dbReference type="Proteomes" id="UP000028549">
    <property type="component" value="Unassembled WGS sequence"/>
</dbReference>
<evidence type="ECO:0000313" key="8">
    <source>
        <dbReference type="Proteomes" id="UP000028549"/>
    </source>
</evidence>
<dbReference type="CDD" id="cd00397">
    <property type="entry name" value="DNA_BRE_C"/>
    <property type="match status" value="1"/>
</dbReference>
<dbReference type="EMBL" id="JNVC02000024">
    <property type="protein sequence ID" value="KEZ47169.1"/>
    <property type="molecule type" value="Genomic_DNA"/>
</dbReference>
<dbReference type="InterPro" id="IPR004107">
    <property type="entry name" value="Integrase_SAM-like_N"/>
</dbReference>
<dbReference type="GO" id="GO:0015074">
    <property type="term" value="P:DNA integration"/>
    <property type="evidence" value="ECO:0007669"/>
    <property type="project" value="UniProtKB-KW"/>
</dbReference>
<dbReference type="GO" id="GO:0006310">
    <property type="term" value="P:DNA recombination"/>
    <property type="evidence" value="ECO:0007669"/>
    <property type="project" value="UniProtKB-KW"/>
</dbReference>
<proteinExistence type="predicted"/>
<name>A0A084GIK7_METID</name>
<evidence type="ECO:0000256" key="4">
    <source>
        <dbReference type="PROSITE-ProRule" id="PRU01248"/>
    </source>
</evidence>
<dbReference type="PROSITE" id="PS51900">
    <property type="entry name" value="CB"/>
    <property type="match status" value="1"/>
</dbReference>
<dbReference type="RefSeq" id="WP_029567175.1">
    <property type="nucleotide sequence ID" value="NZ_JNVC02000024.1"/>
</dbReference>
<gene>
    <name evidence="7" type="ORF">GS18_0220165</name>
</gene>